<proteinExistence type="predicted"/>
<dbReference type="AlphaFoldDB" id="A0A256GTH9"/>
<evidence type="ECO:0000313" key="2">
    <source>
        <dbReference type="Proteomes" id="UP000216363"/>
    </source>
</evidence>
<evidence type="ECO:0000313" key="1">
    <source>
        <dbReference type="EMBL" id="OYR30504.1"/>
    </source>
</evidence>
<dbReference type="EMBL" id="NNRN01000044">
    <property type="protein sequence ID" value="OYR30504.1"/>
    <property type="molecule type" value="Genomic_DNA"/>
</dbReference>
<accession>A0A256GTH9</accession>
<protein>
    <submittedName>
        <fullName evidence="1">Uncharacterized protein</fullName>
    </submittedName>
</protein>
<comment type="caution">
    <text evidence="1">The sequence shown here is derived from an EMBL/GenBank/DDBJ whole genome shotgun (WGS) entry which is preliminary data.</text>
</comment>
<name>A0A256GTH9_9HYPH</name>
<reference evidence="1 2" key="1">
    <citation type="submission" date="2017-07" db="EMBL/GenBank/DDBJ databases">
        <title>Draft genome of Ochrobactrum lupini type strain LUP21.</title>
        <authorList>
            <person name="Krzyzanowska D.M."/>
            <person name="Jafra S."/>
        </authorList>
    </citation>
    <scope>NUCLEOTIDE SEQUENCE [LARGE SCALE GENOMIC DNA]</scope>
    <source>
        <strain evidence="1 2">LUP21</strain>
    </source>
</reference>
<dbReference type="Proteomes" id="UP000216363">
    <property type="component" value="Unassembled WGS sequence"/>
</dbReference>
<sequence length="41" mass="4389">MAGRCILECVAKFIATITSHVIDPRTQQGKYAASPKNGTPN</sequence>
<gene>
    <name evidence="1" type="ORF">CES86_1829</name>
</gene>
<organism evidence="1 2">
    <name type="scientific">Brucella lupini</name>
    <dbReference type="NCBI Taxonomy" id="255457"/>
    <lineage>
        <taxon>Bacteria</taxon>
        <taxon>Pseudomonadati</taxon>
        <taxon>Pseudomonadota</taxon>
        <taxon>Alphaproteobacteria</taxon>
        <taxon>Hyphomicrobiales</taxon>
        <taxon>Brucellaceae</taxon>
        <taxon>Brucella/Ochrobactrum group</taxon>
        <taxon>Brucella</taxon>
    </lineage>
</organism>